<dbReference type="PROSITE" id="PS50977">
    <property type="entry name" value="HTH_TETR_2"/>
    <property type="match status" value="1"/>
</dbReference>
<evidence type="ECO:0000313" key="7">
    <source>
        <dbReference type="Proteomes" id="UP000237846"/>
    </source>
</evidence>
<evidence type="ECO:0000313" key="6">
    <source>
        <dbReference type="EMBL" id="PRX96715.1"/>
    </source>
</evidence>
<dbReference type="GO" id="GO:0003700">
    <property type="term" value="F:DNA-binding transcription factor activity"/>
    <property type="evidence" value="ECO:0007669"/>
    <property type="project" value="TreeGrafter"/>
</dbReference>
<dbReference type="EMBL" id="PVZC01000007">
    <property type="protein sequence ID" value="PRX96715.1"/>
    <property type="molecule type" value="Genomic_DNA"/>
</dbReference>
<keyword evidence="2 4" id="KW-0238">DNA-binding</keyword>
<name>A0A2T0PYU4_9ACTN</name>
<evidence type="ECO:0000256" key="3">
    <source>
        <dbReference type="ARBA" id="ARBA00023163"/>
    </source>
</evidence>
<evidence type="ECO:0000256" key="2">
    <source>
        <dbReference type="ARBA" id="ARBA00023125"/>
    </source>
</evidence>
<dbReference type="PANTHER" id="PTHR30055">
    <property type="entry name" value="HTH-TYPE TRANSCRIPTIONAL REGULATOR RUTR"/>
    <property type="match status" value="1"/>
</dbReference>
<dbReference type="SUPFAM" id="SSF46689">
    <property type="entry name" value="Homeodomain-like"/>
    <property type="match status" value="1"/>
</dbReference>
<feature type="domain" description="HTH tetR-type" evidence="5">
    <location>
        <begin position="7"/>
        <end position="67"/>
    </location>
</feature>
<accession>A0A2T0PYU4</accession>
<comment type="caution">
    <text evidence="6">The sequence shown here is derived from an EMBL/GenBank/DDBJ whole genome shotgun (WGS) entry which is preliminary data.</text>
</comment>
<dbReference type="SUPFAM" id="SSF48498">
    <property type="entry name" value="Tetracyclin repressor-like, C-terminal domain"/>
    <property type="match status" value="1"/>
</dbReference>
<feature type="DNA-binding region" description="H-T-H motif" evidence="4">
    <location>
        <begin position="30"/>
        <end position="49"/>
    </location>
</feature>
<keyword evidence="3" id="KW-0804">Transcription</keyword>
<organism evidence="6 7">
    <name type="scientific">Allonocardiopsis opalescens</name>
    <dbReference type="NCBI Taxonomy" id="1144618"/>
    <lineage>
        <taxon>Bacteria</taxon>
        <taxon>Bacillati</taxon>
        <taxon>Actinomycetota</taxon>
        <taxon>Actinomycetes</taxon>
        <taxon>Streptosporangiales</taxon>
        <taxon>Allonocardiopsis</taxon>
    </lineage>
</organism>
<dbReference type="GO" id="GO:0000976">
    <property type="term" value="F:transcription cis-regulatory region binding"/>
    <property type="evidence" value="ECO:0007669"/>
    <property type="project" value="TreeGrafter"/>
</dbReference>
<keyword evidence="1" id="KW-0805">Transcription regulation</keyword>
<dbReference type="OrthoDB" id="3172830at2"/>
<dbReference type="InterPro" id="IPR036271">
    <property type="entry name" value="Tet_transcr_reg_TetR-rel_C_sf"/>
</dbReference>
<sequence length="223" mass="24153">MPRPTIPDRAEALLDHARAVILEQGYRRATVAAIARRAGVAKGAVYLDFPSKEALLDALLVRSMRRMAASVRERVAAHGEAVTLSAAFRYGAEALLGDELMLAFYLGDAEVLGDYVRAKGPERYRLRLDWLTEYVVELRGAGLLRTDLDPREASLLMSVFTVGLINAAGALGPLTAGQLGRTVELMGELIATGWERPGDPGSPAVRRVYAALLDRLDEQLAAP</sequence>
<dbReference type="RefSeq" id="WP_106250136.1">
    <property type="nucleotide sequence ID" value="NZ_PVZC01000007.1"/>
</dbReference>
<protein>
    <submittedName>
        <fullName evidence="6">TetR family transcriptional regulator</fullName>
    </submittedName>
</protein>
<dbReference type="Gene3D" id="1.10.357.10">
    <property type="entry name" value="Tetracycline Repressor, domain 2"/>
    <property type="match status" value="1"/>
</dbReference>
<dbReference type="PRINTS" id="PR00455">
    <property type="entry name" value="HTHTETR"/>
</dbReference>
<reference evidence="6 7" key="1">
    <citation type="submission" date="2018-03" db="EMBL/GenBank/DDBJ databases">
        <title>Genomic Encyclopedia of Archaeal and Bacterial Type Strains, Phase II (KMG-II): from individual species to whole genera.</title>
        <authorList>
            <person name="Goeker M."/>
        </authorList>
    </citation>
    <scope>NUCLEOTIDE SEQUENCE [LARGE SCALE GENOMIC DNA]</scope>
    <source>
        <strain evidence="6 7">DSM 45601</strain>
    </source>
</reference>
<dbReference type="PANTHER" id="PTHR30055:SF234">
    <property type="entry name" value="HTH-TYPE TRANSCRIPTIONAL REGULATOR BETI"/>
    <property type="match status" value="1"/>
</dbReference>
<dbReference type="AlphaFoldDB" id="A0A2T0PYU4"/>
<evidence type="ECO:0000259" key="5">
    <source>
        <dbReference type="PROSITE" id="PS50977"/>
    </source>
</evidence>
<evidence type="ECO:0000256" key="4">
    <source>
        <dbReference type="PROSITE-ProRule" id="PRU00335"/>
    </source>
</evidence>
<dbReference type="Gene3D" id="1.10.10.60">
    <property type="entry name" value="Homeodomain-like"/>
    <property type="match status" value="1"/>
</dbReference>
<proteinExistence type="predicted"/>
<dbReference type="InterPro" id="IPR001647">
    <property type="entry name" value="HTH_TetR"/>
</dbReference>
<dbReference type="InterPro" id="IPR009057">
    <property type="entry name" value="Homeodomain-like_sf"/>
</dbReference>
<dbReference type="Pfam" id="PF00440">
    <property type="entry name" value="TetR_N"/>
    <property type="match status" value="1"/>
</dbReference>
<dbReference type="Proteomes" id="UP000237846">
    <property type="component" value="Unassembled WGS sequence"/>
</dbReference>
<dbReference type="InterPro" id="IPR050109">
    <property type="entry name" value="HTH-type_TetR-like_transc_reg"/>
</dbReference>
<keyword evidence="7" id="KW-1185">Reference proteome</keyword>
<gene>
    <name evidence="6" type="ORF">CLV72_107238</name>
</gene>
<evidence type="ECO:0000256" key="1">
    <source>
        <dbReference type="ARBA" id="ARBA00023015"/>
    </source>
</evidence>